<dbReference type="GO" id="GO:0005758">
    <property type="term" value="C:mitochondrial intermembrane space"/>
    <property type="evidence" value="ECO:0007669"/>
    <property type="project" value="UniProtKB-SubCell"/>
</dbReference>
<keyword evidence="8" id="KW-0479">Metal-binding</keyword>
<dbReference type="InterPro" id="IPR000262">
    <property type="entry name" value="FMN-dep_DH"/>
</dbReference>
<dbReference type="PANTHER" id="PTHR10578:SF104">
    <property type="entry name" value="CYTOCHROME B2, MITOCHONDRIAL-RELATED"/>
    <property type="match status" value="1"/>
</dbReference>
<reference evidence="21 22" key="1">
    <citation type="submission" date="2015-01" db="EMBL/GenBank/DDBJ databases">
        <title>The Genome Sequence of Exophiala sideris CBS121828.</title>
        <authorList>
            <consortium name="The Broad Institute Genomics Platform"/>
            <person name="Cuomo C."/>
            <person name="de Hoog S."/>
            <person name="Gorbushina A."/>
            <person name="Stielow B."/>
            <person name="Teixiera M."/>
            <person name="Abouelleil A."/>
            <person name="Chapman S.B."/>
            <person name="Priest M."/>
            <person name="Young S.K."/>
            <person name="Wortman J."/>
            <person name="Nusbaum C."/>
            <person name="Birren B."/>
        </authorList>
    </citation>
    <scope>NUCLEOTIDE SEQUENCE [LARGE SCALE GENOMIC DNA]</scope>
    <source>
        <strain evidence="21 22">CBS 121828</strain>
    </source>
</reference>
<feature type="binding site" evidence="19">
    <location>
        <position position="140"/>
    </location>
    <ligand>
        <name>FMN</name>
        <dbReference type="ChEBI" id="CHEBI:58210"/>
    </ligand>
</feature>
<dbReference type="EMBL" id="KN846952">
    <property type="protein sequence ID" value="KIV82666.1"/>
    <property type="molecule type" value="Genomic_DNA"/>
</dbReference>
<keyword evidence="6 19" id="KW-0285">Flavoprotein</keyword>
<evidence type="ECO:0000256" key="1">
    <source>
        <dbReference type="ARBA" id="ARBA00001917"/>
    </source>
</evidence>
<accession>A0A0D1X4U9</accession>
<feature type="binding site" evidence="19">
    <location>
        <position position="267"/>
    </location>
    <ligand>
        <name>glyoxylate</name>
        <dbReference type="ChEBI" id="CHEBI:36655"/>
    </ligand>
</feature>
<feature type="binding site" evidence="19">
    <location>
        <position position="168"/>
    </location>
    <ligand>
        <name>FMN</name>
        <dbReference type="ChEBI" id="CHEBI:58210"/>
    </ligand>
</feature>
<keyword evidence="11" id="KW-0496">Mitochondrion</keyword>
<evidence type="ECO:0000256" key="19">
    <source>
        <dbReference type="PIRSR" id="PIRSR000138-2"/>
    </source>
</evidence>
<evidence type="ECO:0000256" key="5">
    <source>
        <dbReference type="ARBA" id="ARBA00022617"/>
    </source>
</evidence>
<evidence type="ECO:0000259" key="20">
    <source>
        <dbReference type="PROSITE" id="PS51349"/>
    </source>
</evidence>
<evidence type="ECO:0000256" key="3">
    <source>
        <dbReference type="ARBA" id="ARBA00004569"/>
    </source>
</evidence>
<evidence type="ECO:0000256" key="9">
    <source>
        <dbReference type="ARBA" id="ARBA00023002"/>
    </source>
</evidence>
<evidence type="ECO:0000256" key="12">
    <source>
        <dbReference type="ARBA" id="ARBA00024042"/>
    </source>
</evidence>
<keyword evidence="10" id="KW-0408">Iron</keyword>
<evidence type="ECO:0000256" key="11">
    <source>
        <dbReference type="ARBA" id="ARBA00023128"/>
    </source>
</evidence>
<dbReference type="HOGENOM" id="CLU_020639_1_0_1"/>
<feature type="active site" description="Proton acceptor" evidence="18">
    <location>
        <position position="264"/>
    </location>
</feature>
<protein>
    <recommendedName>
        <fullName evidence="17">L-lactate dehydrogenase (cytochrome)</fullName>
        <ecNumber evidence="16">1.1.2.3</ecNumber>
    </recommendedName>
</protein>
<comment type="cofactor">
    <cofactor evidence="1">
        <name>FMN</name>
        <dbReference type="ChEBI" id="CHEBI:58210"/>
    </cofactor>
</comment>
<evidence type="ECO:0000256" key="18">
    <source>
        <dbReference type="PIRSR" id="PIRSR000138-1"/>
    </source>
</evidence>
<name>A0A0D1X4U9_9EURO</name>
<sequence length="392" mass="43016">MEVNSTTQRPSLESLISSYDFEIAASQSLSKKTWAFYSSAATDEITRKTNKVLYDRIWFRPRVMRNVRDVNTRTRILDCDVALPFFVSPAAMAKLVHPDGELAIARGCSKFGIGQCISSNASYDVAEIVACGSKNPFFLQLYVNKDRASSEALLKRAEECGTKAIFVTVDAPVPGKREADERVPVDQGFVAYAPMTGASASNDSKGGGLGRTMGAYVDATLNWDDLKWLRRSTRLPIVLKGIQTVEDAILAAQYGVDGIVISNHGGRSLDTSPPSILTLMEIRQHHPEIFEQVEVYVDSGIRRGTDILKALCLGAKAVGLGRHTLYALNYGQEGVEKFIGIMRDELETSMRMVGMTSLDQAHPGLLNTCDIDHLVPRTIEAPPMVLRGKARL</sequence>
<evidence type="ECO:0000313" key="22">
    <source>
        <dbReference type="Proteomes" id="UP000053599"/>
    </source>
</evidence>
<dbReference type="InterPro" id="IPR037458">
    <property type="entry name" value="L-MDH/L-LDH_FMN-bd"/>
</dbReference>
<comment type="cofactor">
    <cofactor evidence="2">
        <name>heme b</name>
        <dbReference type="ChEBI" id="CHEBI:60344"/>
    </cofactor>
</comment>
<keyword evidence="9" id="KW-0560">Oxidoreductase</keyword>
<dbReference type="Pfam" id="PF01070">
    <property type="entry name" value="FMN_dh"/>
    <property type="match status" value="1"/>
</dbReference>
<evidence type="ECO:0000256" key="7">
    <source>
        <dbReference type="ARBA" id="ARBA00022643"/>
    </source>
</evidence>
<comment type="similarity">
    <text evidence="15">In the N-terminal section; belongs to the cytochrome b5 family.</text>
</comment>
<dbReference type="InterPro" id="IPR012133">
    <property type="entry name" value="Alpha-hydoxy_acid_DH_FMN"/>
</dbReference>
<comment type="catalytic activity">
    <reaction evidence="13">
        <text>(S)-lactate + 2 Fe(III)-[cytochrome c] = 2 Fe(II)-[cytochrome c] + pyruvate + 2 H(+)</text>
        <dbReference type="Rhea" id="RHEA:19909"/>
        <dbReference type="Rhea" id="RHEA-COMP:10350"/>
        <dbReference type="Rhea" id="RHEA-COMP:14399"/>
        <dbReference type="ChEBI" id="CHEBI:15361"/>
        <dbReference type="ChEBI" id="CHEBI:15378"/>
        <dbReference type="ChEBI" id="CHEBI:16651"/>
        <dbReference type="ChEBI" id="CHEBI:29033"/>
        <dbReference type="ChEBI" id="CHEBI:29034"/>
        <dbReference type="EC" id="1.1.2.3"/>
    </reaction>
    <physiologicalReaction direction="left-to-right" evidence="13">
        <dbReference type="Rhea" id="RHEA:19910"/>
    </physiologicalReaction>
</comment>
<feature type="domain" description="FMN hydroxy acid dehydrogenase" evidence="20">
    <location>
        <begin position="10"/>
        <end position="371"/>
    </location>
</feature>
<feature type="binding site" evidence="19">
    <location>
        <begin position="321"/>
        <end position="322"/>
    </location>
    <ligand>
        <name>FMN</name>
        <dbReference type="ChEBI" id="CHEBI:58210"/>
    </ligand>
</feature>
<dbReference type="Proteomes" id="UP000053599">
    <property type="component" value="Unassembled WGS sequence"/>
</dbReference>
<feature type="binding site" evidence="19">
    <location>
        <position position="177"/>
    </location>
    <ligand>
        <name>glyoxylate</name>
        <dbReference type="ChEBI" id="CHEBI:36655"/>
    </ligand>
</feature>
<gene>
    <name evidence="21" type="ORF">PV11_04760</name>
</gene>
<keyword evidence="5" id="KW-0349">Heme</keyword>
<evidence type="ECO:0000313" key="21">
    <source>
        <dbReference type="EMBL" id="KIV82666.1"/>
    </source>
</evidence>
<organism evidence="21 22">
    <name type="scientific">Exophiala sideris</name>
    <dbReference type="NCBI Taxonomy" id="1016849"/>
    <lineage>
        <taxon>Eukaryota</taxon>
        <taxon>Fungi</taxon>
        <taxon>Dikarya</taxon>
        <taxon>Ascomycota</taxon>
        <taxon>Pezizomycotina</taxon>
        <taxon>Eurotiomycetes</taxon>
        <taxon>Chaetothyriomycetidae</taxon>
        <taxon>Chaetothyriales</taxon>
        <taxon>Herpotrichiellaceae</taxon>
        <taxon>Exophiala</taxon>
    </lineage>
</organism>
<feature type="binding site" evidence="19">
    <location>
        <position position="264"/>
    </location>
    <ligand>
        <name>glyoxylate</name>
        <dbReference type="ChEBI" id="CHEBI:36655"/>
    </ligand>
</feature>
<comment type="subcellular location">
    <subcellularLocation>
        <location evidence="3">Mitochondrion intermembrane space</location>
    </subcellularLocation>
</comment>
<comment type="similarity">
    <text evidence="14">In the C-terminal section; belongs to the FMN-dependent alpha-hydroxy acid dehydrogenase family.</text>
</comment>
<dbReference type="PANTHER" id="PTHR10578">
    <property type="entry name" value="S -2-HYDROXY-ACID OXIDASE-RELATED"/>
    <property type="match status" value="1"/>
</dbReference>
<dbReference type="Gene3D" id="3.20.20.70">
    <property type="entry name" value="Aldolase class I"/>
    <property type="match status" value="1"/>
</dbReference>
<evidence type="ECO:0000256" key="10">
    <source>
        <dbReference type="ARBA" id="ARBA00023004"/>
    </source>
</evidence>
<dbReference type="GO" id="GO:0010181">
    <property type="term" value="F:FMN binding"/>
    <property type="evidence" value="ECO:0007669"/>
    <property type="project" value="InterPro"/>
</dbReference>
<evidence type="ECO:0000256" key="2">
    <source>
        <dbReference type="ARBA" id="ARBA00001970"/>
    </source>
</evidence>
<feature type="binding site" evidence="19">
    <location>
        <begin position="89"/>
        <end position="91"/>
    </location>
    <ligand>
        <name>FMN</name>
        <dbReference type="ChEBI" id="CHEBI:58210"/>
    </ligand>
</feature>
<feature type="binding site" evidence="19">
    <location>
        <position position="118"/>
    </location>
    <ligand>
        <name>FMN</name>
        <dbReference type="ChEBI" id="CHEBI:58210"/>
    </ligand>
</feature>
<evidence type="ECO:0000256" key="8">
    <source>
        <dbReference type="ARBA" id="ARBA00022723"/>
    </source>
</evidence>
<proteinExistence type="inferred from homology"/>
<feature type="binding site" evidence="19">
    <location>
        <position position="240"/>
    </location>
    <ligand>
        <name>FMN</name>
        <dbReference type="ChEBI" id="CHEBI:58210"/>
    </ligand>
</feature>
<dbReference type="CDD" id="cd02922">
    <property type="entry name" value="FCB2_FMN"/>
    <property type="match status" value="1"/>
</dbReference>
<comment type="similarity">
    <text evidence="12">Belongs to the FMN-dependent alpha-hydroxy acid dehydrogenase family.</text>
</comment>
<evidence type="ECO:0000256" key="15">
    <source>
        <dbReference type="ARBA" id="ARBA00061589"/>
    </source>
</evidence>
<dbReference type="PROSITE" id="PS51349">
    <property type="entry name" value="FMN_HYDROXY_ACID_DH_2"/>
    <property type="match status" value="1"/>
</dbReference>
<comment type="subunit">
    <text evidence="4">Homotetramer.</text>
</comment>
<dbReference type="PIRSF" id="PIRSF000138">
    <property type="entry name" value="Al-hdrx_acd_dh"/>
    <property type="match status" value="1"/>
</dbReference>
<dbReference type="GO" id="GO:0004460">
    <property type="term" value="F:L-lactate dehydrogenase (cytochrome) activity"/>
    <property type="evidence" value="ECO:0007669"/>
    <property type="project" value="UniProtKB-EC"/>
</dbReference>
<keyword evidence="7 19" id="KW-0288">FMN</keyword>
<evidence type="ECO:0000256" key="14">
    <source>
        <dbReference type="ARBA" id="ARBA00061137"/>
    </source>
</evidence>
<evidence type="ECO:0000256" key="4">
    <source>
        <dbReference type="ARBA" id="ARBA00011881"/>
    </source>
</evidence>
<feature type="binding site" evidence="19">
    <location>
        <position position="262"/>
    </location>
    <ligand>
        <name>FMN</name>
        <dbReference type="ChEBI" id="CHEBI:58210"/>
    </ligand>
</feature>
<evidence type="ECO:0000256" key="13">
    <source>
        <dbReference type="ARBA" id="ARBA00052399"/>
    </source>
</evidence>
<dbReference type="STRING" id="1016849.A0A0D1X4U9"/>
<dbReference type="InterPro" id="IPR037396">
    <property type="entry name" value="FMN_HAD"/>
</dbReference>
<dbReference type="FunFam" id="3.20.20.70:FF:000062">
    <property type="entry name" value="Cytochrome b2, mitochondrial, putative"/>
    <property type="match status" value="1"/>
</dbReference>
<evidence type="ECO:0000256" key="17">
    <source>
        <dbReference type="ARBA" id="ARBA00068515"/>
    </source>
</evidence>
<dbReference type="EC" id="1.1.2.3" evidence="16"/>
<feature type="binding site" evidence="19">
    <location>
        <position position="142"/>
    </location>
    <ligand>
        <name>glyoxylate</name>
        <dbReference type="ChEBI" id="CHEBI:36655"/>
    </ligand>
</feature>
<evidence type="ECO:0000256" key="6">
    <source>
        <dbReference type="ARBA" id="ARBA00022630"/>
    </source>
</evidence>
<dbReference type="InterPro" id="IPR013785">
    <property type="entry name" value="Aldolase_TIM"/>
</dbReference>
<dbReference type="OrthoDB" id="1925334at2759"/>
<dbReference type="GO" id="GO:0046872">
    <property type="term" value="F:metal ion binding"/>
    <property type="evidence" value="ECO:0007669"/>
    <property type="project" value="UniProtKB-KW"/>
</dbReference>
<dbReference type="SUPFAM" id="SSF51395">
    <property type="entry name" value="FMN-linked oxidoreductases"/>
    <property type="match status" value="1"/>
</dbReference>
<evidence type="ECO:0000256" key="16">
    <source>
        <dbReference type="ARBA" id="ARBA00066458"/>
    </source>
</evidence>
<dbReference type="AlphaFoldDB" id="A0A0D1X4U9"/>
<feature type="binding site" evidence="19">
    <location>
        <begin position="298"/>
        <end position="302"/>
    </location>
    <ligand>
        <name>FMN</name>
        <dbReference type="ChEBI" id="CHEBI:58210"/>
    </ligand>
</feature>